<gene>
    <name evidence="2" type="ORF">Ga0080574_TMP2653</name>
</gene>
<keyword evidence="3" id="KW-1185">Reference proteome</keyword>
<dbReference type="AlphaFoldDB" id="A0A1P8UUB2"/>
<organism evidence="2 3">
    <name type="scientific">Salipiger abyssi</name>
    <dbReference type="NCBI Taxonomy" id="1250539"/>
    <lineage>
        <taxon>Bacteria</taxon>
        <taxon>Pseudomonadati</taxon>
        <taxon>Pseudomonadota</taxon>
        <taxon>Alphaproteobacteria</taxon>
        <taxon>Rhodobacterales</taxon>
        <taxon>Roseobacteraceae</taxon>
        <taxon>Salipiger</taxon>
    </lineage>
</organism>
<sequence length="39" mass="4483">MKEVHAPVSQSQSDNGNRQSHRKTVKELVYLKHPNVPSR</sequence>
<protein>
    <submittedName>
        <fullName evidence="2">Uncharacterized protein</fullName>
    </submittedName>
</protein>
<dbReference type="KEGG" id="paby:Ga0080574_TMP2653"/>
<dbReference type="EMBL" id="CP015093">
    <property type="protein sequence ID" value="APZ52987.1"/>
    <property type="molecule type" value="Genomic_DNA"/>
</dbReference>
<name>A0A1P8UUB2_9RHOB</name>
<feature type="region of interest" description="Disordered" evidence="1">
    <location>
        <begin position="1"/>
        <end position="39"/>
    </location>
</feature>
<proteinExistence type="predicted"/>
<accession>A0A1P8UUB2</accession>
<feature type="compositionally biased region" description="Polar residues" evidence="1">
    <location>
        <begin position="8"/>
        <end position="18"/>
    </location>
</feature>
<reference evidence="2 3" key="1">
    <citation type="submission" date="2016-04" db="EMBL/GenBank/DDBJ databases">
        <title>Deep-sea bacteria in the southern Pacific.</title>
        <authorList>
            <person name="Tang K."/>
        </authorList>
    </citation>
    <scope>NUCLEOTIDE SEQUENCE [LARGE SCALE GENOMIC DNA]</scope>
    <source>
        <strain evidence="2 3">JLT2014</strain>
    </source>
</reference>
<dbReference type="Proteomes" id="UP000187059">
    <property type="component" value="Chromosome"/>
</dbReference>
<evidence type="ECO:0000256" key="1">
    <source>
        <dbReference type="SAM" id="MobiDB-lite"/>
    </source>
</evidence>
<evidence type="ECO:0000313" key="3">
    <source>
        <dbReference type="Proteomes" id="UP000187059"/>
    </source>
</evidence>
<evidence type="ECO:0000313" key="2">
    <source>
        <dbReference type="EMBL" id="APZ52987.1"/>
    </source>
</evidence>